<dbReference type="Proteomes" id="UP000251800">
    <property type="component" value="Unassembled WGS sequence"/>
</dbReference>
<organism evidence="2 3">
    <name type="scientific">Abyssibacter profundi</name>
    <dbReference type="NCBI Taxonomy" id="2182787"/>
    <lineage>
        <taxon>Bacteria</taxon>
        <taxon>Pseudomonadati</taxon>
        <taxon>Pseudomonadota</taxon>
        <taxon>Gammaproteobacteria</taxon>
        <taxon>Chromatiales</taxon>
        <taxon>Oceanococcaceae</taxon>
        <taxon>Abyssibacter</taxon>
    </lineage>
</organism>
<proteinExistence type="predicted"/>
<comment type="caution">
    <text evidence="2">The sequence shown here is derived from an EMBL/GenBank/DDBJ whole genome shotgun (WGS) entry which is preliminary data.</text>
</comment>
<dbReference type="RefSeq" id="WP_109720378.1">
    <property type="nucleotide sequence ID" value="NZ_QEQK01000008.1"/>
</dbReference>
<evidence type="ECO:0000313" key="2">
    <source>
        <dbReference type="EMBL" id="PWN55767.1"/>
    </source>
</evidence>
<keyword evidence="1" id="KW-1133">Transmembrane helix</keyword>
<keyword evidence="1" id="KW-0472">Membrane</keyword>
<keyword evidence="1" id="KW-0812">Transmembrane</keyword>
<feature type="transmembrane region" description="Helical" evidence="1">
    <location>
        <begin position="41"/>
        <end position="62"/>
    </location>
</feature>
<dbReference type="AlphaFoldDB" id="A0A363UK60"/>
<name>A0A363UK60_9GAMM</name>
<reference evidence="2 3" key="1">
    <citation type="submission" date="2018-05" db="EMBL/GenBank/DDBJ databases">
        <title>Abyssibacter profundi OUC007T gen. nov., sp. nov, a marine bacterium isolated from seawater of the Mariana Trench.</title>
        <authorList>
            <person name="Zhou S."/>
        </authorList>
    </citation>
    <scope>NUCLEOTIDE SEQUENCE [LARGE SCALE GENOMIC DNA]</scope>
    <source>
        <strain evidence="2 3">OUC007</strain>
    </source>
</reference>
<feature type="transmembrane region" description="Helical" evidence="1">
    <location>
        <begin position="12"/>
        <end position="35"/>
    </location>
</feature>
<keyword evidence="3" id="KW-1185">Reference proteome</keyword>
<evidence type="ECO:0000256" key="1">
    <source>
        <dbReference type="SAM" id="Phobius"/>
    </source>
</evidence>
<protein>
    <submittedName>
        <fullName evidence="2">Uncharacterized protein</fullName>
    </submittedName>
</protein>
<gene>
    <name evidence="2" type="ORF">DEH80_10090</name>
</gene>
<evidence type="ECO:0000313" key="3">
    <source>
        <dbReference type="Proteomes" id="UP000251800"/>
    </source>
</evidence>
<accession>A0A363UK60</accession>
<sequence>MLIERARRATRWGAFSLLLWGLMSVWISLAIFWLLRNWWPAWASASGVAAVALLIYVGAVVLRRYRARRRQVDAGSPPDMPQEMIDLLERWTADQPWLAVGVAAGAGWVTARSEGDPQQTLRQILELMRGMEAARQQTRRS</sequence>
<dbReference type="EMBL" id="QEQK01000008">
    <property type="protein sequence ID" value="PWN55767.1"/>
    <property type="molecule type" value="Genomic_DNA"/>
</dbReference>